<dbReference type="Pfam" id="PF00532">
    <property type="entry name" value="Peripla_BP_1"/>
    <property type="match status" value="1"/>
</dbReference>
<dbReference type="PROSITE" id="PS50932">
    <property type="entry name" value="HTH_LACI_2"/>
    <property type="match status" value="1"/>
</dbReference>
<dbReference type="PANTHER" id="PTHR30146">
    <property type="entry name" value="LACI-RELATED TRANSCRIPTIONAL REPRESSOR"/>
    <property type="match status" value="1"/>
</dbReference>
<dbReference type="SUPFAM" id="SSF53822">
    <property type="entry name" value="Periplasmic binding protein-like I"/>
    <property type="match status" value="1"/>
</dbReference>
<dbReference type="CDD" id="cd01392">
    <property type="entry name" value="HTH_LacI"/>
    <property type="match status" value="1"/>
</dbReference>
<organism evidence="6">
    <name type="scientific">Salmonella enterica subsp. enterica serovar Give</name>
    <dbReference type="NCBI Taxonomy" id="46626"/>
    <lineage>
        <taxon>Bacteria</taxon>
        <taxon>Pseudomonadati</taxon>
        <taxon>Pseudomonadota</taxon>
        <taxon>Gammaproteobacteria</taxon>
        <taxon>Enterobacterales</taxon>
        <taxon>Enterobacteriaceae</taxon>
        <taxon>Salmonella</taxon>
    </lineage>
</organism>
<reference evidence="6" key="1">
    <citation type="submission" date="2014-06" db="EMBL/GenBank/DDBJ databases">
        <authorList>
            <person name="Strain E.A."/>
            <person name="Allard M.W."/>
            <person name="Payne J.S."/>
            <person name="Evans P.S."/>
            <person name="Timme R."/>
        </authorList>
    </citation>
    <scope>NUCLEOTIDE SEQUENCE</scope>
    <source>
        <strain evidence="6">CFSAN012622</strain>
    </source>
</reference>
<dbReference type="RefSeq" id="WP_031566144.1">
    <property type="nucleotide sequence ID" value="NZ_CP075037.1"/>
</dbReference>
<dbReference type="AlphaFoldDB" id="A0A8E7K6C8"/>
<keyword evidence="1" id="KW-0678">Repressor</keyword>
<dbReference type="PANTHER" id="PTHR30146:SF148">
    <property type="entry name" value="HTH-TYPE TRANSCRIPTIONAL REPRESSOR PURR-RELATED"/>
    <property type="match status" value="1"/>
</dbReference>
<dbReference type="SMART" id="SM00354">
    <property type="entry name" value="HTH_LACI"/>
    <property type="match status" value="1"/>
</dbReference>
<dbReference type="Pfam" id="PF00356">
    <property type="entry name" value="LacI"/>
    <property type="match status" value="1"/>
</dbReference>
<evidence type="ECO:0000256" key="3">
    <source>
        <dbReference type="ARBA" id="ARBA00023125"/>
    </source>
</evidence>
<proteinExistence type="predicted"/>
<dbReference type="Gene3D" id="1.10.260.40">
    <property type="entry name" value="lambda repressor-like DNA-binding domains"/>
    <property type="match status" value="1"/>
</dbReference>
<evidence type="ECO:0000256" key="1">
    <source>
        <dbReference type="ARBA" id="ARBA00022491"/>
    </source>
</evidence>
<dbReference type="InterPro" id="IPR028082">
    <property type="entry name" value="Peripla_BP_I"/>
</dbReference>
<evidence type="ECO:0000256" key="2">
    <source>
        <dbReference type="ARBA" id="ARBA00023015"/>
    </source>
</evidence>
<dbReference type="GO" id="GO:0003700">
    <property type="term" value="F:DNA-binding transcription factor activity"/>
    <property type="evidence" value="ECO:0007669"/>
    <property type="project" value="TreeGrafter"/>
</dbReference>
<dbReference type="PROSITE" id="PS00356">
    <property type="entry name" value="HTH_LACI_1"/>
    <property type="match status" value="1"/>
</dbReference>
<dbReference type="InterPro" id="IPR000843">
    <property type="entry name" value="HTH_LacI"/>
</dbReference>
<accession>A0A8E7K6C8</accession>
<dbReference type="GO" id="GO:0000976">
    <property type="term" value="F:transcription cis-regulatory region binding"/>
    <property type="evidence" value="ECO:0007669"/>
    <property type="project" value="TreeGrafter"/>
</dbReference>
<dbReference type="InterPro" id="IPR010982">
    <property type="entry name" value="Lambda_DNA-bd_dom_sf"/>
</dbReference>
<keyword evidence="2" id="KW-0805">Transcription regulation</keyword>
<protein>
    <submittedName>
        <fullName evidence="6">Mal regulon transcriptional regulator MalI</fullName>
    </submittedName>
</protein>
<reference evidence="6" key="3">
    <citation type="submission" date="2021-05" db="EMBL/GenBank/DDBJ databases">
        <title>Whole genome PacBio Sequel sequence of Salmonella enterica subsp. enterica.</title>
        <authorList>
            <person name="Hoffmann M."/>
            <person name="Balkey M."/>
            <person name="Luo Y."/>
        </authorList>
    </citation>
    <scope>NUCLEOTIDE SEQUENCE</scope>
    <source>
        <strain evidence="6">CFSAN012622</strain>
    </source>
</reference>
<evidence type="ECO:0000313" key="6">
    <source>
        <dbReference type="EMBL" id="QVX97139.1"/>
    </source>
</evidence>
<keyword evidence="4" id="KW-0804">Transcription</keyword>
<evidence type="ECO:0000256" key="4">
    <source>
        <dbReference type="ARBA" id="ARBA00023163"/>
    </source>
</evidence>
<reference evidence="6" key="2">
    <citation type="journal article" date="2015" name="Genome Announc.">
        <title>Draft Genome Sequence of Salmonella enterica subsp. enterica Serovar Give, Isolated from an Imported Chili Powder Product.</title>
        <authorList>
            <person name="Wang H."/>
            <person name="Chen Y."/>
            <person name="Ayers S."/>
            <person name="Melka D."/>
            <person name="Laasri A."/>
            <person name="Payne J.S."/>
            <person name="Zheng J."/>
            <person name="Son I."/>
            <person name="Timme R."/>
            <person name="Kastanis G."/>
            <person name="Hammack T.S."/>
            <person name="Strain E."/>
            <person name="Allard M.W."/>
            <person name="Evans P.S."/>
            <person name="Brown E.W."/>
        </authorList>
    </citation>
    <scope>NUCLEOTIDE SEQUENCE</scope>
    <source>
        <strain evidence="6">CFSAN012622</strain>
    </source>
</reference>
<keyword evidence="3" id="KW-0238">DNA-binding</keyword>
<dbReference type="NCBIfam" id="NF007449">
    <property type="entry name" value="PRK10014.1"/>
    <property type="match status" value="1"/>
</dbReference>
<feature type="domain" description="HTH lacI-type" evidence="5">
    <location>
        <begin position="7"/>
        <end position="61"/>
    </location>
</feature>
<dbReference type="Gene3D" id="3.40.50.2300">
    <property type="match status" value="2"/>
</dbReference>
<dbReference type="SUPFAM" id="SSF47413">
    <property type="entry name" value="lambda repressor-like DNA-binding domains"/>
    <property type="match status" value="1"/>
</dbReference>
<evidence type="ECO:0000259" key="5">
    <source>
        <dbReference type="PROSITE" id="PS50932"/>
    </source>
</evidence>
<dbReference type="CDD" id="cd06289">
    <property type="entry name" value="PBP1_MalI-like"/>
    <property type="match status" value="1"/>
</dbReference>
<gene>
    <name evidence="6" type="ORF">GJ28_11870</name>
</gene>
<dbReference type="FunFam" id="1.10.260.40:FF:000019">
    <property type="entry name" value="Maltose regulon transcriptional regulator MalI"/>
    <property type="match status" value="1"/>
</dbReference>
<dbReference type="InterPro" id="IPR001761">
    <property type="entry name" value="Peripla_BP/Lac1_sug-bd_dom"/>
</dbReference>
<name>A0A8E7K6C8_SALET</name>
<dbReference type="EMBL" id="CP075037">
    <property type="protein sequence ID" value="QVX97139.1"/>
    <property type="molecule type" value="Genomic_DNA"/>
</dbReference>
<sequence length="345" mass="36968">MAIAKKITIHDVALAAGVSVSTVSLVLSGKGRISAATGERVNAAIEQLGFVRNRQASALRGGQSGVIGLIVRDLSAPFYAELTAGLTEALEALEAQGRMVFLLHGGKDGEQLNQRFTMLLNQGVDGMVIAGAAGSSEALRAQADAQGIPVVFASRASYLDDADTVRPDNMQAAQLLTEYLIRQGHQRIAWLGGQSASLTRAERVGGYCATLLKYGLPFHSEWVVECASSQKQAAESITALLRYNPTISAVVCYNETIAMGSWFGLLRAGRQSGESGVDRYFEQQVSLAAFADVAENALDDLPIIWASTPAREIGYTLAERILQRIAHDEHHVRSQTIAARLVTQK</sequence>